<evidence type="ECO:0000313" key="1">
    <source>
        <dbReference type="EMBL" id="MCT2589540.1"/>
    </source>
</evidence>
<organism evidence="1 2">
    <name type="scientific">Streptomyces gossypii</name>
    <dbReference type="NCBI Taxonomy" id="2883101"/>
    <lineage>
        <taxon>Bacteria</taxon>
        <taxon>Bacillati</taxon>
        <taxon>Actinomycetota</taxon>
        <taxon>Actinomycetes</taxon>
        <taxon>Kitasatosporales</taxon>
        <taxon>Streptomycetaceae</taxon>
        <taxon>Streptomyces</taxon>
    </lineage>
</organism>
<keyword evidence="2" id="KW-1185">Reference proteome</keyword>
<proteinExistence type="predicted"/>
<sequence>MPQTVADLLLTQDRMTGVSVLDSALRQGRLPGAANSATAGAAGGKRAVLTLLRGRTGAPRARVWLAEGDGRAESPLETRHRLICTDAGMAPEVLQWRLADPHTGTRYRVDAGWPSRGIGVEADGEEVHSRPQAVYADRHRQNALLAAYPGLVLLRFTWQDALRPARFLDQLGQALRLRSRSTEMTFPAPGGG</sequence>
<evidence type="ECO:0008006" key="3">
    <source>
        <dbReference type="Google" id="ProtNLM"/>
    </source>
</evidence>
<comment type="caution">
    <text evidence="1">The sequence shown here is derived from an EMBL/GenBank/DDBJ whole genome shotgun (WGS) entry which is preliminary data.</text>
</comment>
<dbReference type="RefSeq" id="WP_260216505.1">
    <property type="nucleotide sequence ID" value="NZ_JAJAGO010000002.1"/>
</dbReference>
<dbReference type="Proteomes" id="UP001156389">
    <property type="component" value="Unassembled WGS sequence"/>
</dbReference>
<gene>
    <name evidence="1" type="ORF">LHJ74_06315</name>
</gene>
<protein>
    <recommendedName>
        <fullName evidence="3">DUF559 domain-containing protein</fullName>
    </recommendedName>
</protein>
<dbReference type="EMBL" id="JAJAGO010000002">
    <property type="protein sequence ID" value="MCT2589540.1"/>
    <property type="molecule type" value="Genomic_DNA"/>
</dbReference>
<accession>A0ABT2JQ91</accession>
<name>A0ABT2JQ91_9ACTN</name>
<evidence type="ECO:0000313" key="2">
    <source>
        <dbReference type="Proteomes" id="UP001156389"/>
    </source>
</evidence>
<dbReference type="Gene3D" id="3.40.960.10">
    <property type="entry name" value="VSR Endonuclease"/>
    <property type="match status" value="1"/>
</dbReference>
<reference evidence="1 2" key="1">
    <citation type="submission" date="2021-10" db="EMBL/GenBank/DDBJ databases">
        <title>Streptomyces gossypii sp. nov., isolated from soil collected from cotton field.</title>
        <authorList>
            <person name="Ge X."/>
            <person name="Chen X."/>
            <person name="Liu W."/>
        </authorList>
    </citation>
    <scope>NUCLEOTIDE SEQUENCE [LARGE SCALE GENOMIC DNA]</scope>
    <source>
        <strain evidence="1 2">N2-109</strain>
    </source>
</reference>